<proteinExistence type="inferred from homology"/>
<comment type="similarity">
    <text evidence="1">Belongs to the short-chain dehydrogenases/reductases (SDR) family.</text>
</comment>
<dbReference type="VEuPathDB" id="FungiDB:PV08_02889"/>
<protein>
    <submittedName>
        <fullName evidence="4">Uncharacterized protein</fullName>
    </submittedName>
</protein>
<dbReference type="OrthoDB" id="37659at2759"/>
<sequence>MPYNLRDRNVLVTGGSRGLGAIICERFAAEGANLLINYVSARDKAEELAEKCKQSFGVKVAIAQGDVGVAADCSRLVQETVKQLGGIDVIVNNAGWTRFAKFGDLNDLSHDEWNKCWHVNVMSQLCLMQEAAPLFNSNPDGGVFLISSSVAGISCGGSSMGYSVTKAAGIHLMKCLASTQGPKIRVNAILPGLLLTDWGKKYPEERQQFIINSAALKHETYLDDCADSFVSTAKNTSITGQQIVVDAGLVIR</sequence>
<dbReference type="STRING" id="91928.A0A0D2BJ49"/>
<dbReference type="PROSITE" id="PS00061">
    <property type="entry name" value="ADH_SHORT"/>
    <property type="match status" value="1"/>
</dbReference>
<dbReference type="InterPro" id="IPR020904">
    <property type="entry name" value="Sc_DH/Rdtase_CS"/>
</dbReference>
<dbReference type="Proteomes" id="UP000053328">
    <property type="component" value="Unassembled WGS sequence"/>
</dbReference>
<dbReference type="AlphaFoldDB" id="A0A0D2BJ49"/>
<keyword evidence="5" id="KW-1185">Reference proteome</keyword>
<dbReference type="SUPFAM" id="SSF51735">
    <property type="entry name" value="NAD(P)-binding Rossmann-fold domains"/>
    <property type="match status" value="1"/>
</dbReference>
<dbReference type="Gene3D" id="3.40.50.720">
    <property type="entry name" value="NAD(P)-binding Rossmann-like Domain"/>
    <property type="match status" value="1"/>
</dbReference>
<dbReference type="HOGENOM" id="CLU_010194_1_3_1"/>
<dbReference type="PANTHER" id="PTHR43618:SF2">
    <property type="entry name" value="CHAIN DEHYDROGENASE, PUTATIVE (AFU_ORTHOLOGUE AFUA_6G06930)-RELATED"/>
    <property type="match status" value="1"/>
</dbReference>
<dbReference type="RefSeq" id="XP_016238816.1">
    <property type="nucleotide sequence ID" value="XM_016377246.1"/>
</dbReference>
<evidence type="ECO:0000256" key="3">
    <source>
        <dbReference type="ARBA" id="ARBA00023002"/>
    </source>
</evidence>
<keyword evidence="3" id="KW-0560">Oxidoreductase</keyword>
<dbReference type="PANTHER" id="PTHR43618">
    <property type="entry name" value="7-ALPHA-HYDROXYSTEROID DEHYDROGENASE"/>
    <property type="match status" value="1"/>
</dbReference>
<dbReference type="Pfam" id="PF13561">
    <property type="entry name" value="adh_short_C2"/>
    <property type="match status" value="1"/>
</dbReference>
<evidence type="ECO:0000313" key="4">
    <source>
        <dbReference type="EMBL" id="KIW18600.1"/>
    </source>
</evidence>
<dbReference type="InterPro" id="IPR036291">
    <property type="entry name" value="NAD(P)-bd_dom_sf"/>
</dbReference>
<evidence type="ECO:0000313" key="5">
    <source>
        <dbReference type="Proteomes" id="UP000053328"/>
    </source>
</evidence>
<organism evidence="4 5">
    <name type="scientific">Exophiala spinifera</name>
    <dbReference type="NCBI Taxonomy" id="91928"/>
    <lineage>
        <taxon>Eukaryota</taxon>
        <taxon>Fungi</taxon>
        <taxon>Dikarya</taxon>
        <taxon>Ascomycota</taxon>
        <taxon>Pezizomycotina</taxon>
        <taxon>Eurotiomycetes</taxon>
        <taxon>Chaetothyriomycetidae</taxon>
        <taxon>Chaetothyriales</taxon>
        <taxon>Herpotrichiellaceae</taxon>
        <taxon>Exophiala</taxon>
    </lineage>
</organism>
<name>A0A0D2BJ49_9EURO</name>
<gene>
    <name evidence="4" type="ORF">PV08_02889</name>
</gene>
<reference evidence="4 5" key="1">
    <citation type="submission" date="2015-01" db="EMBL/GenBank/DDBJ databases">
        <title>The Genome Sequence of Exophiala spinifera CBS89968.</title>
        <authorList>
            <consortium name="The Broad Institute Genomics Platform"/>
            <person name="Cuomo C."/>
            <person name="de Hoog S."/>
            <person name="Gorbushina A."/>
            <person name="Stielow B."/>
            <person name="Teixiera M."/>
            <person name="Abouelleil A."/>
            <person name="Chapman S.B."/>
            <person name="Priest M."/>
            <person name="Young S.K."/>
            <person name="Wortman J."/>
            <person name="Nusbaum C."/>
            <person name="Birren B."/>
        </authorList>
    </citation>
    <scope>NUCLEOTIDE SEQUENCE [LARGE SCALE GENOMIC DNA]</scope>
    <source>
        <strain evidence="4 5">CBS 89968</strain>
    </source>
</reference>
<dbReference type="EMBL" id="KN847493">
    <property type="protein sequence ID" value="KIW18600.1"/>
    <property type="molecule type" value="Genomic_DNA"/>
</dbReference>
<keyword evidence="2" id="KW-0521">NADP</keyword>
<dbReference type="GeneID" id="27329972"/>
<dbReference type="GO" id="GO:0016491">
    <property type="term" value="F:oxidoreductase activity"/>
    <property type="evidence" value="ECO:0007669"/>
    <property type="project" value="UniProtKB-KW"/>
</dbReference>
<accession>A0A0D2BJ49</accession>
<dbReference type="InterPro" id="IPR052178">
    <property type="entry name" value="Sec_Metab_Biosynth_SDR"/>
</dbReference>
<dbReference type="CDD" id="cd05233">
    <property type="entry name" value="SDR_c"/>
    <property type="match status" value="1"/>
</dbReference>
<evidence type="ECO:0000256" key="2">
    <source>
        <dbReference type="ARBA" id="ARBA00022857"/>
    </source>
</evidence>
<dbReference type="PRINTS" id="PR00081">
    <property type="entry name" value="GDHRDH"/>
</dbReference>
<evidence type="ECO:0000256" key="1">
    <source>
        <dbReference type="ARBA" id="ARBA00006484"/>
    </source>
</evidence>
<dbReference type="InterPro" id="IPR002347">
    <property type="entry name" value="SDR_fam"/>
</dbReference>